<protein>
    <submittedName>
        <fullName evidence="1">Uncharacterized protein</fullName>
    </submittedName>
</protein>
<accession>A0A2H3BGP8</accession>
<evidence type="ECO:0000313" key="2">
    <source>
        <dbReference type="Proteomes" id="UP000218334"/>
    </source>
</evidence>
<dbReference type="Pfam" id="PF15892">
    <property type="entry name" value="BNR_4"/>
    <property type="match status" value="1"/>
</dbReference>
<organism evidence="1 2">
    <name type="scientific">Armillaria solidipes</name>
    <dbReference type="NCBI Taxonomy" id="1076256"/>
    <lineage>
        <taxon>Eukaryota</taxon>
        <taxon>Fungi</taxon>
        <taxon>Dikarya</taxon>
        <taxon>Basidiomycota</taxon>
        <taxon>Agaricomycotina</taxon>
        <taxon>Agaricomycetes</taxon>
        <taxon>Agaricomycetidae</taxon>
        <taxon>Agaricales</taxon>
        <taxon>Marasmiineae</taxon>
        <taxon>Physalacriaceae</taxon>
        <taxon>Armillaria</taxon>
    </lineage>
</organism>
<dbReference type="AlphaFoldDB" id="A0A2H3BGP8"/>
<dbReference type="STRING" id="1076256.A0A2H3BGP8"/>
<keyword evidence="2" id="KW-1185">Reference proteome</keyword>
<sequence length="192" mass="20824">MDCHSSSVYYTKTSSGVAGSGVSWTASLFGTITNTIGSLNVGSTVTYPQFVVTPDNLLQFVYRSGVSGNGNTQLAEYQSGTWSNVGLWASGSGTYTADKCSHRCDEEKRIERGKETPRISVISDYHGFDGKKVHTVQSSYDRSLPVPKVFSKCTNGRGYPPVHATAQRSLPFKSFQQETDAGRCGSDLPKKK</sequence>
<dbReference type="EMBL" id="KZ293434">
    <property type="protein sequence ID" value="PBK68094.1"/>
    <property type="molecule type" value="Genomic_DNA"/>
</dbReference>
<evidence type="ECO:0000313" key="1">
    <source>
        <dbReference type="EMBL" id="PBK68094.1"/>
    </source>
</evidence>
<gene>
    <name evidence="1" type="ORF">ARMSODRAFT_976361</name>
</gene>
<dbReference type="Proteomes" id="UP000218334">
    <property type="component" value="Unassembled WGS sequence"/>
</dbReference>
<proteinExistence type="predicted"/>
<name>A0A2H3BGP8_9AGAR</name>
<reference evidence="2" key="1">
    <citation type="journal article" date="2017" name="Nat. Ecol. Evol.">
        <title>Genome expansion and lineage-specific genetic innovations in the forest pathogenic fungi Armillaria.</title>
        <authorList>
            <person name="Sipos G."/>
            <person name="Prasanna A.N."/>
            <person name="Walter M.C."/>
            <person name="O'Connor E."/>
            <person name="Balint B."/>
            <person name="Krizsan K."/>
            <person name="Kiss B."/>
            <person name="Hess J."/>
            <person name="Varga T."/>
            <person name="Slot J."/>
            <person name="Riley R."/>
            <person name="Boka B."/>
            <person name="Rigling D."/>
            <person name="Barry K."/>
            <person name="Lee J."/>
            <person name="Mihaltcheva S."/>
            <person name="LaButti K."/>
            <person name="Lipzen A."/>
            <person name="Waldron R."/>
            <person name="Moloney N.M."/>
            <person name="Sperisen C."/>
            <person name="Kredics L."/>
            <person name="Vagvoelgyi C."/>
            <person name="Patrignani A."/>
            <person name="Fitzpatrick D."/>
            <person name="Nagy I."/>
            <person name="Doyle S."/>
            <person name="Anderson J.B."/>
            <person name="Grigoriev I.V."/>
            <person name="Gueldener U."/>
            <person name="Muensterkoetter M."/>
            <person name="Nagy L.G."/>
        </authorList>
    </citation>
    <scope>NUCLEOTIDE SEQUENCE [LARGE SCALE GENOMIC DNA]</scope>
    <source>
        <strain evidence="2">28-4</strain>
    </source>
</reference>